<dbReference type="InterPro" id="IPR018392">
    <property type="entry name" value="LysM"/>
</dbReference>
<sequence length="511" mass="55754">MPYIAMSRSRWLLSLSFALVLAQPFAAEAQSRRDQAATAALEARLHAAEAKYRDALVKARNADPEAQALADQALEDIEDVIAACAKQRGCSLGTMLAGYKRLLKLNLDAEAAGDVEQIDDAGADAFAADVPEAARAAALLSADGQRFVKMVQFNPAVQAGIRRWLTDMRGSLIQSYENYQYMRHLMWPQFERGGLPEALLFGIMAKESNGRVHSTSRAGAAGPLQFMYATGKRFGLGDDGTGFDTRYDPRASAEAAAAYLNERLGQLNNSIELSLAAYNGGEGRALRIAQANPGRNFWDEAVYSQFPAETRDYVPMVIAAAWLYLHPKEYGLTFPKVDPRPAALKLARASSIYELTICLGNGGTREGFMRALRNLNPRYQADSPLPAGTVLNATTRMVGLYNRHCVDGPRAELARQLIASDPARAIVRTGPVETVRPDEAAVPAPAQPQAAPEPKRKRGARQHKVERGDTLIGIARRFQCDADDLARANDLKAPRYALRPGQKLRLEGCRG</sequence>
<feature type="region of interest" description="Disordered" evidence="2">
    <location>
        <begin position="436"/>
        <end position="468"/>
    </location>
</feature>
<evidence type="ECO:0000256" key="1">
    <source>
        <dbReference type="ARBA" id="ARBA00007734"/>
    </source>
</evidence>
<protein>
    <submittedName>
        <fullName evidence="5">Lytic transglycosylase</fullName>
    </submittedName>
</protein>
<dbReference type="SUPFAM" id="SSF53955">
    <property type="entry name" value="Lysozyme-like"/>
    <property type="match status" value="1"/>
</dbReference>
<dbReference type="CDD" id="cd00118">
    <property type="entry name" value="LysM"/>
    <property type="match status" value="1"/>
</dbReference>
<evidence type="ECO:0000259" key="4">
    <source>
        <dbReference type="PROSITE" id="PS51782"/>
    </source>
</evidence>
<dbReference type="Proteomes" id="UP000636453">
    <property type="component" value="Unassembled WGS sequence"/>
</dbReference>
<organism evidence="5 6">
    <name type="scientific">Vulcaniibacterium thermophilum</name>
    <dbReference type="NCBI Taxonomy" id="1169913"/>
    <lineage>
        <taxon>Bacteria</taxon>
        <taxon>Pseudomonadati</taxon>
        <taxon>Pseudomonadota</taxon>
        <taxon>Gammaproteobacteria</taxon>
        <taxon>Lysobacterales</taxon>
        <taxon>Lysobacteraceae</taxon>
        <taxon>Vulcaniibacterium</taxon>
    </lineage>
</organism>
<dbReference type="Gene3D" id="3.10.350.10">
    <property type="entry name" value="LysM domain"/>
    <property type="match status" value="1"/>
</dbReference>
<feature type="domain" description="LysM" evidence="4">
    <location>
        <begin position="461"/>
        <end position="506"/>
    </location>
</feature>
<dbReference type="PANTHER" id="PTHR37423">
    <property type="entry name" value="SOLUBLE LYTIC MUREIN TRANSGLYCOSYLASE-RELATED"/>
    <property type="match status" value="1"/>
</dbReference>
<evidence type="ECO:0000313" key="6">
    <source>
        <dbReference type="Proteomes" id="UP000636453"/>
    </source>
</evidence>
<reference evidence="5" key="2">
    <citation type="submission" date="2020-09" db="EMBL/GenBank/DDBJ databases">
        <authorList>
            <person name="Sun Q."/>
            <person name="Kim S."/>
        </authorList>
    </citation>
    <scope>NUCLEOTIDE SEQUENCE</scope>
    <source>
        <strain evidence="5">KCTC 32020</strain>
    </source>
</reference>
<comment type="similarity">
    <text evidence="1">Belongs to the transglycosylase Slt family.</text>
</comment>
<feature type="signal peptide" evidence="3">
    <location>
        <begin position="1"/>
        <end position="29"/>
    </location>
</feature>
<name>A0A918Z2V0_9GAMM</name>
<dbReference type="Pfam" id="PF01464">
    <property type="entry name" value="SLT"/>
    <property type="match status" value="1"/>
</dbReference>
<accession>A0A918Z2V0</accession>
<feature type="chain" id="PRO_5037846753" evidence="3">
    <location>
        <begin position="30"/>
        <end position="511"/>
    </location>
</feature>
<dbReference type="PANTHER" id="PTHR37423:SF2">
    <property type="entry name" value="MEMBRANE-BOUND LYTIC MUREIN TRANSGLYCOSYLASE C"/>
    <property type="match status" value="1"/>
</dbReference>
<dbReference type="InterPro" id="IPR036779">
    <property type="entry name" value="LysM_dom_sf"/>
</dbReference>
<dbReference type="EMBL" id="BNCF01000008">
    <property type="protein sequence ID" value="GHE34941.1"/>
    <property type="molecule type" value="Genomic_DNA"/>
</dbReference>
<comment type="caution">
    <text evidence="5">The sequence shown here is derived from an EMBL/GenBank/DDBJ whole genome shotgun (WGS) entry which is preliminary data.</text>
</comment>
<reference evidence="5" key="1">
    <citation type="journal article" date="2014" name="Int. J. Syst. Evol. Microbiol.">
        <title>Complete genome sequence of Corynebacterium casei LMG S-19264T (=DSM 44701T), isolated from a smear-ripened cheese.</title>
        <authorList>
            <consortium name="US DOE Joint Genome Institute (JGI-PGF)"/>
            <person name="Walter F."/>
            <person name="Albersmeier A."/>
            <person name="Kalinowski J."/>
            <person name="Ruckert C."/>
        </authorList>
    </citation>
    <scope>NUCLEOTIDE SEQUENCE</scope>
    <source>
        <strain evidence="5">KCTC 32020</strain>
    </source>
</reference>
<dbReference type="AlphaFoldDB" id="A0A918Z2V0"/>
<dbReference type="SMART" id="SM00257">
    <property type="entry name" value="LysM"/>
    <property type="match status" value="1"/>
</dbReference>
<dbReference type="Pfam" id="PF01476">
    <property type="entry name" value="LysM"/>
    <property type="match status" value="1"/>
</dbReference>
<dbReference type="InterPro" id="IPR023346">
    <property type="entry name" value="Lysozyme-like_dom_sf"/>
</dbReference>
<dbReference type="Gene3D" id="1.10.530.10">
    <property type="match status" value="1"/>
</dbReference>
<dbReference type="InterPro" id="IPR008258">
    <property type="entry name" value="Transglycosylase_SLT_dom_1"/>
</dbReference>
<evidence type="ECO:0000256" key="3">
    <source>
        <dbReference type="SAM" id="SignalP"/>
    </source>
</evidence>
<evidence type="ECO:0000256" key="2">
    <source>
        <dbReference type="SAM" id="MobiDB-lite"/>
    </source>
</evidence>
<dbReference type="RefSeq" id="WP_146475311.1">
    <property type="nucleotide sequence ID" value="NZ_BNCF01000008.1"/>
</dbReference>
<feature type="compositionally biased region" description="Low complexity" evidence="2">
    <location>
        <begin position="440"/>
        <end position="452"/>
    </location>
</feature>
<dbReference type="PROSITE" id="PS51782">
    <property type="entry name" value="LYSM"/>
    <property type="match status" value="1"/>
</dbReference>
<dbReference type="SUPFAM" id="SSF54106">
    <property type="entry name" value="LysM domain"/>
    <property type="match status" value="1"/>
</dbReference>
<keyword evidence="6" id="KW-1185">Reference proteome</keyword>
<proteinExistence type="inferred from homology"/>
<keyword evidence="3" id="KW-0732">Signal</keyword>
<gene>
    <name evidence="5" type="primary">dniR</name>
    <name evidence="5" type="ORF">GCM10007167_16390</name>
</gene>
<dbReference type="OrthoDB" id="9815002at2"/>
<evidence type="ECO:0000313" key="5">
    <source>
        <dbReference type="EMBL" id="GHE34941.1"/>
    </source>
</evidence>